<gene>
    <name evidence="8" type="ORF">HT102_10885</name>
</gene>
<keyword evidence="3" id="KW-0133">Cell shape</keyword>
<keyword evidence="2 7" id="KW-0812">Transmembrane</keyword>
<proteinExistence type="predicted"/>
<name>A0A927JCV7_9ACTN</name>
<evidence type="ECO:0000256" key="5">
    <source>
        <dbReference type="ARBA" id="ARBA00023136"/>
    </source>
</evidence>
<feature type="transmembrane region" description="Helical" evidence="7">
    <location>
        <begin position="126"/>
        <end position="147"/>
    </location>
</feature>
<comment type="caution">
    <text evidence="8">The sequence shown here is derived from an EMBL/GenBank/DDBJ whole genome shotgun (WGS) entry which is preliminary data.</text>
</comment>
<dbReference type="GO" id="GO:0015648">
    <property type="term" value="F:lipid-linked peptidoglycan transporter activity"/>
    <property type="evidence" value="ECO:0007669"/>
    <property type="project" value="TreeGrafter"/>
</dbReference>
<feature type="transmembrane region" description="Helical" evidence="7">
    <location>
        <begin position="281"/>
        <end position="300"/>
    </location>
</feature>
<feature type="compositionally biased region" description="Low complexity" evidence="6">
    <location>
        <begin position="474"/>
        <end position="483"/>
    </location>
</feature>
<keyword evidence="9" id="KW-1185">Reference proteome</keyword>
<dbReference type="PANTHER" id="PTHR30474:SF3">
    <property type="entry name" value="PEPTIDOGLYCAN GLYCOSYLTRANSFERASE RODA"/>
    <property type="match status" value="1"/>
</dbReference>
<dbReference type="GO" id="GO:0008360">
    <property type="term" value="P:regulation of cell shape"/>
    <property type="evidence" value="ECO:0007669"/>
    <property type="project" value="UniProtKB-KW"/>
</dbReference>
<dbReference type="GO" id="GO:0051301">
    <property type="term" value="P:cell division"/>
    <property type="evidence" value="ECO:0007669"/>
    <property type="project" value="InterPro"/>
</dbReference>
<sequence length="483" mass="51554">MSVRYPAPAPGIPPEEASSRLGRAARNAELGLLLLAVSIVAVALVLVQASMEQALTSDFVQYGIAFLVLVTIAHLAARMFVPFADPVILPIVALLNGLGLVIIHRLDLADEELARTAGRAIPAPDAAKQILWTTVSIVVFITVLFLLRDHRRLARYSYTVGLAGLVFLAIPAFLPASVSEVNGAKIWIRLPFISIQPAEFSKILIIVFICGLLVAKRELFTSAGKHVLGMDFPRMRDLAPVLAAAGIALAILVFQTDLGMSLLLYSTVLVLMYVATARVGWIVIGASIFLVGATAAYFLFGHVRIRVSTWLDPFDDYYGTGYQISNSLFGLATGGIGGTGLGSGRPNDVPFAKTDFITAAIGEELGLFGLAIVLLLYLIIVVRGVRTALAVRDSFGKLLAAGLSFILTIQVFVVIGGVTKLIPLTGLTTPFLSYGGSSLLANYILVAILLLISHEARSPHDPSPRRTPPPPISDAPTAMVRRP</sequence>
<evidence type="ECO:0000256" key="1">
    <source>
        <dbReference type="ARBA" id="ARBA00004141"/>
    </source>
</evidence>
<reference evidence="8" key="1">
    <citation type="submission" date="2020-09" db="EMBL/GenBank/DDBJ databases">
        <title>Hoyosella lacisalsi sp. nov., a halotolerant actinobacterium isolated from soil of Lake Gudzhirganskoe.</title>
        <authorList>
            <person name="Yang Q."/>
            <person name="Guo P.Y."/>
            <person name="Liu S.W."/>
            <person name="Li F.N."/>
            <person name="Sun C.H."/>
        </authorList>
    </citation>
    <scope>NUCLEOTIDE SEQUENCE</scope>
    <source>
        <strain evidence="8">G463</strain>
    </source>
</reference>
<dbReference type="PANTHER" id="PTHR30474">
    <property type="entry name" value="CELL CYCLE PROTEIN"/>
    <property type="match status" value="1"/>
</dbReference>
<feature type="transmembrane region" description="Helical" evidence="7">
    <location>
        <begin position="87"/>
        <end position="106"/>
    </location>
</feature>
<feature type="transmembrane region" description="Helical" evidence="7">
    <location>
        <begin position="30"/>
        <end position="47"/>
    </location>
</feature>
<evidence type="ECO:0000313" key="9">
    <source>
        <dbReference type="Proteomes" id="UP000642993"/>
    </source>
</evidence>
<dbReference type="Proteomes" id="UP000642993">
    <property type="component" value="Unassembled WGS sequence"/>
</dbReference>
<evidence type="ECO:0000256" key="6">
    <source>
        <dbReference type="SAM" id="MobiDB-lite"/>
    </source>
</evidence>
<dbReference type="GO" id="GO:0032153">
    <property type="term" value="C:cell division site"/>
    <property type="evidence" value="ECO:0007669"/>
    <property type="project" value="TreeGrafter"/>
</dbReference>
<comment type="subcellular location">
    <subcellularLocation>
        <location evidence="1">Membrane</location>
        <topology evidence="1">Multi-pass membrane protein</topology>
    </subcellularLocation>
</comment>
<feature type="transmembrane region" description="Helical" evidence="7">
    <location>
        <begin position="431"/>
        <end position="452"/>
    </location>
</feature>
<organism evidence="8 9">
    <name type="scientific">Lolliginicoccus lacisalsi</name>
    <dbReference type="NCBI Taxonomy" id="2742202"/>
    <lineage>
        <taxon>Bacteria</taxon>
        <taxon>Bacillati</taxon>
        <taxon>Actinomycetota</taxon>
        <taxon>Actinomycetes</taxon>
        <taxon>Mycobacteriales</taxon>
        <taxon>Hoyosellaceae</taxon>
        <taxon>Lolliginicoccus</taxon>
    </lineage>
</organism>
<accession>A0A927JCV7</accession>
<feature type="region of interest" description="Disordered" evidence="6">
    <location>
        <begin position="457"/>
        <end position="483"/>
    </location>
</feature>
<feature type="transmembrane region" description="Helical" evidence="7">
    <location>
        <begin position="59"/>
        <end position="80"/>
    </location>
</feature>
<feature type="transmembrane region" description="Helical" evidence="7">
    <location>
        <begin position="159"/>
        <end position="178"/>
    </location>
</feature>
<protein>
    <submittedName>
        <fullName evidence="8">FtsW/RodA/SpoVE family cell cycle protein</fullName>
    </submittedName>
</protein>
<dbReference type="Pfam" id="PF01098">
    <property type="entry name" value="FTSW_RODA_SPOVE"/>
    <property type="match status" value="1"/>
</dbReference>
<evidence type="ECO:0000256" key="3">
    <source>
        <dbReference type="ARBA" id="ARBA00022960"/>
    </source>
</evidence>
<feature type="transmembrane region" description="Helical" evidence="7">
    <location>
        <begin position="365"/>
        <end position="386"/>
    </location>
</feature>
<keyword evidence="4 7" id="KW-1133">Transmembrane helix</keyword>
<evidence type="ECO:0000256" key="2">
    <source>
        <dbReference type="ARBA" id="ARBA00022692"/>
    </source>
</evidence>
<keyword evidence="5 7" id="KW-0472">Membrane</keyword>
<dbReference type="AlphaFoldDB" id="A0A927JCV7"/>
<dbReference type="InterPro" id="IPR001182">
    <property type="entry name" value="FtsW/RodA"/>
</dbReference>
<evidence type="ECO:0000313" key="8">
    <source>
        <dbReference type="EMBL" id="MBD8506994.1"/>
    </source>
</evidence>
<feature type="transmembrane region" description="Helical" evidence="7">
    <location>
        <begin position="198"/>
        <end position="215"/>
    </location>
</feature>
<dbReference type="EMBL" id="JACYWE010000006">
    <property type="protein sequence ID" value="MBD8506994.1"/>
    <property type="molecule type" value="Genomic_DNA"/>
</dbReference>
<feature type="transmembrane region" description="Helical" evidence="7">
    <location>
        <begin position="398"/>
        <end position="419"/>
    </location>
</feature>
<evidence type="ECO:0000256" key="7">
    <source>
        <dbReference type="SAM" id="Phobius"/>
    </source>
</evidence>
<dbReference type="GO" id="GO:0005886">
    <property type="term" value="C:plasma membrane"/>
    <property type="evidence" value="ECO:0007669"/>
    <property type="project" value="TreeGrafter"/>
</dbReference>
<evidence type="ECO:0000256" key="4">
    <source>
        <dbReference type="ARBA" id="ARBA00022989"/>
    </source>
</evidence>